<evidence type="ECO:0000313" key="2">
    <source>
        <dbReference type="EMBL" id="VGO21372.1"/>
    </source>
</evidence>
<dbReference type="SUPFAM" id="SSF143422">
    <property type="entry name" value="Transposase IS200-like"/>
    <property type="match status" value="1"/>
</dbReference>
<dbReference type="AlphaFoldDB" id="A0A6C2UM73"/>
<gene>
    <name evidence="2" type="ORF">SCARR_03444</name>
</gene>
<dbReference type="GO" id="GO:0043565">
    <property type="term" value="F:sequence-specific DNA binding"/>
    <property type="evidence" value="ECO:0007669"/>
    <property type="project" value="TreeGrafter"/>
</dbReference>
<protein>
    <recommendedName>
        <fullName evidence="1">Transposase IS200-like domain-containing protein</fullName>
    </recommendedName>
</protein>
<organism evidence="2 3">
    <name type="scientific">Pontiella sulfatireligans</name>
    <dbReference type="NCBI Taxonomy" id="2750658"/>
    <lineage>
        <taxon>Bacteria</taxon>
        <taxon>Pseudomonadati</taxon>
        <taxon>Kiritimatiellota</taxon>
        <taxon>Kiritimatiellia</taxon>
        <taxon>Kiritimatiellales</taxon>
        <taxon>Pontiellaceae</taxon>
        <taxon>Pontiella</taxon>
    </lineage>
</organism>
<proteinExistence type="predicted"/>
<dbReference type="GO" id="GO:0004803">
    <property type="term" value="F:transposase activity"/>
    <property type="evidence" value="ECO:0007669"/>
    <property type="project" value="InterPro"/>
</dbReference>
<dbReference type="PANTHER" id="PTHR36966:SF1">
    <property type="entry name" value="REP-ASSOCIATED TYROSINE TRANSPOSASE"/>
    <property type="match status" value="1"/>
</dbReference>
<sequence length="234" mass="27390">MLFRMSRCNEQPKLVAFNSHAPVRVYHRNLPHWRQEGATYFVTFRLGDSIPKQVLLQWQEEDQLWLKAKGVERSSGTFAEALPEYLREEYARRSARRMHVELDQCHGSCLLGNAEAREVLSGALEHFHGDRWWVGDYVIMPNHVHGLFQPLATRNGAEHRYTELEDVLGAVKGFVSTRLTKLGFKTGKLWQQENYDRLVRDRKELGVWRKYIQCNPEKAGLHEGEFTHVECDWL</sequence>
<name>A0A6C2UM73_9BACT</name>
<dbReference type="InterPro" id="IPR036515">
    <property type="entry name" value="Transposase_17_sf"/>
</dbReference>
<dbReference type="InterPro" id="IPR052715">
    <property type="entry name" value="RAYT_transposase"/>
</dbReference>
<keyword evidence="3" id="KW-1185">Reference proteome</keyword>
<dbReference type="SMART" id="SM01321">
    <property type="entry name" value="Y1_Tnp"/>
    <property type="match status" value="1"/>
</dbReference>
<dbReference type="EMBL" id="CAAHFH010000002">
    <property type="protein sequence ID" value="VGO21372.1"/>
    <property type="molecule type" value="Genomic_DNA"/>
</dbReference>
<reference evidence="2 3" key="1">
    <citation type="submission" date="2019-04" db="EMBL/GenBank/DDBJ databases">
        <authorList>
            <person name="Van Vliet M D."/>
        </authorList>
    </citation>
    <scope>NUCLEOTIDE SEQUENCE [LARGE SCALE GENOMIC DNA]</scope>
    <source>
        <strain evidence="2 3">F21</strain>
    </source>
</reference>
<evidence type="ECO:0000313" key="3">
    <source>
        <dbReference type="Proteomes" id="UP000346198"/>
    </source>
</evidence>
<dbReference type="Proteomes" id="UP000346198">
    <property type="component" value="Unassembled WGS sequence"/>
</dbReference>
<dbReference type="RefSeq" id="WP_136062848.1">
    <property type="nucleotide sequence ID" value="NZ_CAAHFH010000002.1"/>
</dbReference>
<dbReference type="InterPro" id="IPR002686">
    <property type="entry name" value="Transposase_17"/>
</dbReference>
<evidence type="ECO:0000259" key="1">
    <source>
        <dbReference type="SMART" id="SM01321"/>
    </source>
</evidence>
<accession>A0A6C2UM73</accession>
<feature type="domain" description="Transposase IS200-like" evidence="1">
    <location>
        <begin position="35"/>
        <end position="215"/>
    </location>
</feature>
<dbReference type="PANTHER" id="PTHR36966">
    <property type="entry name" value="REP-ASSOCIATED TYROSINE TRANSPOSASE"/>
    <property type="match status" value="1"/>
</dbReference>
<dbReference type="GO" id="GO:0006313">
    <property type="term" value="P:DNA transposition"/>
    <property type="evidence" value="ECO:0007669"/>
    <property type="project" value="InterPro"/>
</dbReference>
<dbReference type="Gene3D" id="3.30.70.1290">
    <property type="entry name" value="Transposase IS200-like"/>
    <property type="match status" value="1"/>
</dbReference>